<dbReference type="AlphaFoldDB" id="A0A9X3IB20"/>
<keyword evidence="1" id="KW-1133">Transmembrane helix</keyword>
<feature type="transmembrane region" description="Helical" evidence="1">
    <location>
        <begin position="55"/>
        <end position="74"/>
    </location>
</feature>
<protein>
    <submittedName>
        <fullName evidence="2">Uncharacterized protein</fullName>
    </submittedName>
</protein>
<keyword evidence="1" id="KW-0812">Transmembrane</keyword>
<sequence length="116" mass="13308">MRKIIINIIPALFVLTIAQLCIVGKISISIGIIILGLFLVMSLILLIIGFKNKDYALMFIFPIAIISVLFFKFITHNQYNENMARCESVFKKLDNYDKNRGKFPNDLSEAYSKDEQ</sequence>
<evidence type="ECO:0000313" key="3">
    <source>
        <dbReference type="Proteomes" id="UP001142592"/>
    </source>
</evidence>
<proteinExistence type="predicted"/>
<dbReference type="RefSeq" id="WP_010602270.1">
    <property type="nucleotide sequence ID" value="NZ_JAPJUH010000008.1"/>
</dbReference>
<comment type="caution">
    <text evidence="2">The sequence shown here is derived from an EMBL/GenBank/DDBJ whole genome shotgun (WGS) entry which is preliminary data.</text>
</comment>
<evidence type="ECO:0000256" key="1">
    <source>
        <dbReference type="SAM" id="Phobius"/>
    </source>
</evidence>
<gene>
    <name evidence="2" type="ORF">OQZ29_22210</name>
</gene>
<reference evidence="2" key="1">
    <citation type="submission" date="2022-11" db="EMBL/GenBank/DDBJ databases">
        <authorList>
            <person name="Graham C."/>
            <person name="Newman J.D."/>
        </authorList>
    </citation>
    <scope>NUCLEOTIDE SEQUENCE</scope>
    <source>
        <strain evidence="2">DSM 19486</strain>
    </source>
</reference>
<feature type="transmembrane region" description="Helical" evidence="1">
    <location>
        <begin position="28"/>
        <end position="48"/>
    </location>
</feature>
<dbReference type="Proteomes" id="UP001142592">
    <property type="component" value="Unassembled WGS sequence"/>
</dbReference>
<dbReference type="EMBL" id="JAPJUH010000008">
    <property type="protein sequence ID" value="MCX3267491.1"/>
    <property type="molecule type" value="Genomic_DNA"/>
</dbReference>
<name>A0A9X3IB20_9SPHI</name>
<keyword evidence="3" id="KW-1185">Reference proteome</keyword>
<keyword evidence="1" id="KW-0472">Membrane</keyword>
<organism evidence="2 3">
    <name type="scientific">Pedobacter agri</name>
    <dbReference type="NCBI Taxonomy" id="454586"/>
    <lineage>
        <taxon>Bacteria</taxon>
        <taxon>Pseudomonadati</taxon>
        <taxon>Bacteroidota</taxon>
        <taxon>Sphingobacteriia</taxon>
        <taxon>Sphingobacteriales</taxon>
        <taxon>Sphingobacteriaceae</taxon>
        <taxon>Pedobacter</taxon>
    </lineage>
</organism>
<evidence type="ECO:0000313" key="2">
    <source>
        <dbReference type="EMBL" id="MCX3267491.1"/>
    </source>
</evidence>
<accession>A0A9X3IB20</accession>